<feature type="compositionally biased region" description="Low complexity" evidence="1">
    <location>
        <begin position="1082"/>
        <end position="1095"/>
    </location>
</feature>
<feature type="transmembrane region" description="Helical" evidence="2">
    <location>
        <begin position="395"/>
        <end position="414"/>
    </location>
</feature>
<feature type="compositionally biased region" description="Basic residues" evidence="1">
    <location>
        <begin position="1047"/>
        <end position="1064"/>
    </location>
</feature>
<feature type="transmembrane region" description="Helical" evidence="2">
    <location>
        <begin position="601"/>
        <end position="621"/>
    </location>
</feature>
<feature type="compositionally biased region" description="Basic residues" evidence="1">
    <location>
        <begin position="1139"/>
        <end position="1148"/>
    </location>
</feature>
<evidence type="ECO:0000313" key="3">
    <source>
        <dbReference type="EMBL" id="MDA2805982.1"/>
    </source>
</evidence>
<evidence type="ECO:0000256" key="2">
    <source>
        <dbReference type="SAM" id="Phobius"/>
    </source>
</evidence>
<keyword evidence="2" id="KW-1133">Transmembrane helix</keyword>
<feature type="compositionally biased region" description="Low complexity" evidence="1">
    <location>
        <begin position="1113"/>
        <end position="1124"/>
    </location>
</feature>
<dbReference type="SUPFAM" id="SSF53448">
    <property type="entry name" value="Nucleotide-diphospho-sugar transferases"/>
    <property type="match status" value="1"/>
</dbReference>
<feature type="transmembrane region" description="Helical" evidence="2">
    <location>
        <begin position="720"/>
        <end position="744"/>
    </location>
</feature>
<sequence>MLAQDPDPALPVVTAVIVAHDGERWLAEALEAVRGQSRPVQRVVGVDAGSRDRSGDVLAEYLAPDAIATAPRDSGFGGAVRAGLDLPRLSTPFPGAGPGATEWIWLVHDDCAPAPDALDRLLAAAADDPRAAVLGPKLRDWYDRRLLTEAGVTIDGAGRRETGLEPREFDHGQHDGDRQVLAVSSAGMLVRRDVWDALGGFDPSLPVFRDDIDFCWRAGAAGHRVLLVTGAVAHHAEAAARRRRRIGAAGDHPRRLDRRNALFVLLANLPFGGMVGALLRNSLGSLLRVLMYLIAKRPADALDEAVAITSVYLMPGRLVRARFRRRRNRRRTYSAIRPYLAHGVAMRQFTETVVGLLSGEGGSTSSGRHQAASPASGPPEDEELLADEHGAVRRLLTHPGVLLVLALTAVALVAERSLLSGGTLAGGALPPAVGGASDLWALYLSGAHDTGIGSSAAVPPYVGVLALLSTIALGKPWLAVTVLLLGCVPLAGATAYLLAREVLTYRPARLWMAGSYALLPVATGAVAQGRIGTAVVHALLPVLGLLASRMLTLPPKRSRRAAWAIALLLAAGTAFVPLLWLLALVGGVVVAVAFGHLGRRLYTSLAIALGMPLLLLLPWSVQLVLHPSQWLLEAGLHDPALSSPPAAAQQLLMLSPGGPGAPPWWVTAGFVAASLSALLLLRRRMLVAVGWCMALFGILVAILTSRVAVEPYYGGPPAHVWPGVALAFAATAMLLSAALAAQSLGGMWRAGGLRRAFAGGAAVLALTTPVGAAAAWMWQGVDGPLSGDAPPPVPGFLTATTGGAEGVRTLVVSPAGDGPLRYAVLRPGEPRLGTEQVQPDEQARQALETAVAELAAGRAGDEVEALSDYGIGHVLVPRPPDGGDGGGALTIVDTLDGTPGLTRQMHNGAFALWRLDGPTGRLRLAEPGTGAGGGEETVPEVLVPDPDGRVQVPSGPEGRTLLLAEPAGAGWTAALGDRELEPSATEAGTTAFEVPASGGDVVVERDATVRDAWLAAQGVLLALALVLASPGARTAEDDTEAEVRAQGRPRRPRRGGKRARGHRRAGAEKDQDEQDGGGDGGATATATDTAAAPVGTGSGPDAGSESGETALESAPAPSSASADGADGKATTPPGDTKGRGRRRGRRRAGPGGPTTGPFPAVGEPSDDGGPGRRRGRRRAGTPRTETGRTETGQDDTQAPATDAAPEGQGRGRARRHAGHARGRGRLWGRRGGRSDTEAAAETDGGPAGAGTADRAGEEQA</sequence>
<dbReference type="InterPro" id="IPR050834">
    <property type="entry name" value="Glycosyltransf_2"/>
</dbReference>
<accession>A0ABT4TMQ5</accession>
<feature type="transmembrane region" description="Helical" evidence="2">
    <location>
        <begin position="301"/>
        <end position="319"/>
    </location>
</feature>
<feature type="transmembrane region" description="Helical" evidence="2">
    <location>
        <begin position="756"/>
        <end position="778"/>
    </location>
</feature>
<dbReference type="RefSeq" id="WP_270678630.1">
    <property type="nucleotide sequence ID" value="NZ_JAQFWP010000028.1"/>
</dbReference>
<proteinExistence type="predicted"/>
<dbReference type="Pfam" id="PF13641">
    <property type="entry name" value="Glyco_tranf_2_3"/>
    <property type="match status" value="1"/>
</dbReference>
<keyword evidence="4" id="KW-1185">Reference proteome</keyword>
<reference evidence="3" key="1">
    <citation type="submission" date="2023-01" db="EMBL/GenBank/DDBJ databases">
        <title>Draft genome sequence of Nocardiopsis sp. LSu2-4 isolated from halophytes.</title>
        <authorList>
            <person name="Duangmal K."/>
            <person name="Chantavorakit T."/>
        </authorList>
    </citation>
    <scope>NUCLEOTIDE SEQUENCE</scope>
    <source>
        <strain evidence="3">LSu2-4</strain>
    </source>
</reference>
<feature type="region of interest" description="Disordered" evidence="1">
    <location>
        <begin position="1031"/>
        <end position="1260"/>
    </location>
</feature>
<dbReference type="Proteomes" id="UP001165685">
    <property type="component" value="Unassembled WGS sequence"/>
</dbReference>
<feature type="transmembrane region" description="Helical" evidence="2">
    <location>
        <begin position="563"/>
        <end position="594"/>
    </location>
</feature>
<dbReference type="PANTHER" id="PTHR43685:SF3">
    <property type="entry name" value="SLR2126 PROTEIN"/>
    <property type="match status" value="1"/>
</dbReference>
<dbReference type="Gene3D" id="3.90.550.10">
    <property type="entry name" value="Spore Coat Polysaccharide Biosynthesis Protein SpsA, Chain A"/>
    <property type="match status" value="1"/>
</dbReference>
<keyword evidence="3" id="KW-0808">Transferase</keyword>
<evidence type="ECO:0000313" key="4">
    <source>
        <dbReference type="Proteomes" id="UP001165685"/>
    </source>
</evidence>
<feature type="compositionally biased region" description="Low complexity" evidence="1">
    <location>
        <begin position="1194"/>
        <end position="1207"/>
    </location>
</feature>
<gene>
    <name evidence="3" type="ORF">O4U47_15815</name>
</gene>
<feature type="transmembrane region" description="Helical" evidence="2">
    <location>
        <begin position="688"/>
        <end position="708"/>
    </location>
</feature>
<dbReference type="InterPro" id="IPR029044">
    <property type="entry name" value="Nucleotide-diphossugar_trans"/>
</dbReference>
<keyword evidence="3" id="KW-0328">Glycosyltransferase</keyword>
<feature type="transmembrane region" description="Helical" evidence="2">
    <location>
        <begin position="663"/>
        <end position="681"/>
    </location>
</feature>
<evidence type="ECO:0000256" key="1">
    <source>
        <dbReference type="SAM" id="MobiDB-lite"/>
    </source>
</evidence>
<keyword evidence="2" id="KW-0472">Membrane</keyword>
<organism evidence="3 4">
    <name type="scientific">Nocardiopsis suaedae</name>
    <dbReference type="NCBI Taxonomy" id="3018444"/>
    <lineage>
        <taxon>Bacteria</taxon>
        <taxon>Bacillati</taxon>
        <taxon>Actinomycetota</taxon>
        <taxon>Actinomycetes</taxon>
        <taxon>Streptosporangiales</taxon>
        <taxon>Nocardiopsidaceae</taxon>
        <taxon>Nocardiopsis</taxon>
    </lineage>
</organism>
<feature type="region of interest" description="Disordered" evidence="1">
    <location>
        <begin position="360"/>
        <end position="382"/>
    </location>
</feature>
<feature type="compositionally biased region" description="Basic residues" evidence="1">
    <location>
        <begin position="1211"/>
        <end position="1231"/>
    </location>
</feature>
<protein>
    <submittedName>
        <fullName evidence="3">Glycosyltransferase</fullName>
        <ecNumber evidence="3">2.4.-.-</ecNumber>
    </submittedName>
</protein>
<comment type="caution">
    <text evidence="3">The sequence shown here is derived from an EMBL/GenBank/DDBJ whole genome shotgun (WGS) entry which is preliminary data.</text>
</comment>
<feature type="compositionally biased region" description="Basic residues" evidence="1">
    <location>
        <begin position="1171"/>
        <end position="1180"/>
    </location>
</feature>
<keyword evidence="2" id="KW-0812">Transmembrane</keyword>
<dbReference type="PANTHER" id="PTHR43685">
    <property type="entry name" value="GLYCOSYLTRANSFERASE"/>
    <property type="match status" value="1"/>
</dbReference>
<feature type="compositionally biased region" description="Low complexity" evidence="1">
    <location>
        <begin position="1237"/>
        <end position="1253"/>
    </location>
</feature>
<name>A0ABT4TMQ5_9ACTN</name>
<feature type="transmembrane region" description="Helical" evidence="2">
    <location>
        <begin position="477"/>
        <end position="498"/>
    </location>
</feature>
<feature type="transmembrane region" description="Helical" evidence="2">
    <location>
        <begin position="261"/>
        <end position="281"/>
    </location>
</feature>
<dbReference type="GO" id="GO:0016757">
    <property type="term" value="F:glycosyltransferase activity"/>
    <property type="evidence" value="ECO:0007669"/>
    <property type="project" value="UniProtKB-KW"/>
</dbReference>
<dbReference type="EC" id="2.4.-.-" evidence="3"/>
<dbReference type="EMBL" id="JAQFWP010000028">
    <property type="protein sequence ID" value="MDA2805982.1"/>
    <property type="molecule type" value="Genomic_DNA"/>
</dbReference>
<feature type="transmembrane region" description="Helical" evidence="2">
    <location>
        <begin position="510"/>
        <end position="543"/>
    </location>
</feature>